<name>A0A9Q0P2N0_SALPP</name>
<organism evidence="1 2">
    <name type="scientific">Salix purpurea</name>
    <name type="common">Purple osier willow</name>
    <dbReference type="NCBI Taxonomy" id="77065"/>
    <lineage>
        <taxon>Eukaryota</taxon>
        <taxon>Viridiplantae</taxon>
        <taxon>Streptophyta</taxon>
        <taxon>Embryophyta</taxon>
        <taxon>Tracheophyta</taxon>
        <taxon>Spermatophyta</taxon>
        <taxon>Magnoliopsida</taxon>
        <taxon>eudicotyledons</taxon>
        <taxon>Gunneridae</taxon>
        <taxon>Pentapetalae</taxon>
        <taxon>rosids</taxon>
        <taxon>fabids</taxon>
        <taxon>Malpighiales</taxon>
        <taxon>Salicaceae</taxon>
        <taxon>Saliceae</taxon>
        <taxon>Salix</taxon>
    </lineage>
</organism>
<sequence>MNHRDGKKLVQRWNILSKGEAGKLDASEKISDRNSLIVERA</sequence>
<keyword evidence="2" id="KW-1185">Reference proteome</keyword>
<reference evidence="1" key="2">
    <citation type="journal article" date="2023" name="Int. J. Mol. Sci.">
        <title>De Novo Assembly and Annotation of 11 Diverse Shrub Willow (Salix) Genomes Reveals Novel Gene Organization in Sex-Linked Regions.</title>
        <authorList>
            <person name="Hyden B."/>
            <person name="Feng K."/>
            <person name="Yates T.B."/>
            <person name="Jawdy S."/>
            <person name="Cereghino C."/>
            <person name="Smart L.B."/>
            <person name="Muchero W."/>
        </authorList>
    </citation>
    <scope>NUCLEOTIDE SEQUENCE</scope>
    <source>
        <tissue evidence="1">Shoot tip</tissue>
    </source>
</reference>
<dbReference type="EMBL" id="JAPFFK010000020">
    <property type="protein sequence ID" value="KAJ6680455.1"/>
    <property type="molecule type" value="Genomic_DNA"/>
</dbReference>
<proteinExistence type="predicted"/>
<feature type="non-terminal residue" evidence="1">
    <location>
        <position position="41"/>
    </location>
</feature>
<protein>
    <submittedName>
        <fullName evidence="1">Uncharacterized protein</fullName>
    </submittedName>
</protein>
<evidence type="ECO:0000313" key="2">
    <source>
        <dbReference type="Proteomes" id="UP001151532"/>
    </source>
</evidence>
<accession>A0A9Q0P2N0</accession>
<dbReference type="AlphaFoldDB" id="A0A9Q0P2N0"/>
<reference evidence="1" key="1">
    <citation type="submission" date="2022-11" db="EMBL/GenBank/DDBJ databases">
        <authorList>
            <person name="Hyden B.L."/>
            <person name="Feng K."/>
            <person name="Yates T."/>
            <person name="Jawdy S."/>
            <person name="Smart L.B."/>
            <person name="Muchero W."/>
        </authorList>
    </citation>
    <scope>NUCLEOTIDE SEQUENCE</scope>
    <source>
        <tissue evidence="1">Shoot tip</tissue>
    </source>
</reference>
<evidence type="ECO:0000313" key="1">
    <source>
        <dbReference type="EMBL" id="KAJ6680455.1"/>
    </source>
</evidence>
<gene>
    <name evidence="1" type="ORF">OIU79_020038</name>
</gene>
<comment type="caution">
    <text evidence="1">The sequence shown here is derived from an EMBL/GenBank/DDBJ whole genome shotgun (WGS) entry which is preliminary data.</text>
</comment>
<dbReference type="Proteomes" id="UP001151532">
    <property type="component" value="Chromosome 14"/>
</dbReference>